<dbReference type="GO" id="GO:0006508">
    <property type="term" value="P:proteolysis"/>
    <property type="evidence" value="ECO:0007669"/>
    <property type="project" value="UniProtKB-KW"/>
</dbReference>
<reference evidence="10" key="1">
    <citation type="submission" date="2020-10" db="EMBL/GenBank/DDBJ databases">
        <authorList>
            <person name="Gilroy R."/>
        </authorList>
    </citation>
    <scope>NUCLEOTIDE SEQUENCE</scope>
    <source>
        <strain evidence="10">ChiHjej13B12-12457</strain>
    </source>
</reference>
<dbReference type="InterPro" id="IPR004447">
    <property type="entry name" value="Peptidase_S41A"/>
</dbReference>
<dbReference type="SMART" id="SM00245">
    <property type="entry name" value="TSPc"/>
    <property type="match status" value="1"/>
</dbReference>
<feature type="region of interest" description="Disordered" evidence="7">
    <location>
        <begin position="543"/>
        <end position="562"/>
    </location>
</feature>
<reference evidence="10" key="2">
    <citation type="journal article" date="2021" name="PeerJ">
        <title>Extensive microbial diversity within the chicken gut microbiome revealed by metagenomics and culture.</title>
        <authorList>
            <person name="Gilroy R."/>
            <person name="Ravi A."/>
            <person name="Getino M."/>
            <person name="Pursley I."/>
            <person name="Horton D.L."/>
            <person name="Alikhan N.F."/>
            <person name="Baker D."/>
            <person name="Gharbi K."/>
            <person name="Hall N."/>
            <person name="Watson M."/>
            <person name="Adriaenssens E.M."/>
            <person name="Foster-Nyarko E."/>
            <person name="Jarju S."/>
            <person name="Secka A."/>
            <person name="Antonio M."/>
            <person name="Oren A."/>
            <person name="Chaudhuri R.R."/>
            <person name="La Ragione R."/>
            <person name="Hildebrand F."/>
            <person name="Pallen M.J."/>
        </authorList>
    </citation>
    <scope>NUCLEOTIDE SEQUENCE</scope>
    <source>
        <strain evidence="10">ChiHjej13B12-12457</strain>
    </source>
</reference>
<evidence type="ECO:0000256" key="8">
    <source>
        <dbReference type="SAM" id="SignalP"/>
    </source>
</evidence>
<keyword evidence="6" id="KW-0175">Coiled coil</keyword>
<dbReference type="NCBIfam" id="TIGR00225">
    <property type="entry name" value="prc"/>
    <property type="match status" value="1"/>
</dbReference>
<dbReference type="InterPro" id="IPR005151">
    <property type="entry name" value="Tail-specific_protease"/>
</dbReference>
<evidence type="ECO:0000256" key="7">
    <source>
        <dbReference type="SAM" id="MobiDB-lite"/>
    </source>
</evidence>
<dbReference type="CDD" id="cd06782">
    <property type="entry name" value="cpPDZ_CPP-like"/>
    <property type="match status" value="1"/>
</dbReference>
<keyword evidence="2 5" id="KW-0645">Protease</keyword>
<evidence type="ECO:0000313" key="11">
    <source>
        <dbReference type="Proteomes" id="UP000886744"/>
    </source>
</evidence>
<feature type="signal peptide" evidence="8">
    <location>
        <begin position="1"/>
        <end position="29"/>
    </location>
</feature>
<dbReference type="PANTHER" id="PTHR32060">
    <property type="entry name" value="TAIL-SPECIFIC PROTEASE"/>
    <property type="match status" value="1"/>
</dbReference>
<dbReference type="Pfam" id="PF03572">
    <property type="entry name" value="Peptidase_S41"/>
    <property type="match status" value="1"/>
</dbReference>
<dbReference type="SUPFAM" id="SSF52096">
    <property type="entry name" value="ClpP/crotonase"/>
    <property type="match status" value="1"/>
</dbReference>
<keyword evidence="8" id="KW-0732">Signal</keyword>
<evidence type="ECO:0000256" key="1">
    <source>
        <dbReference type="ARBA" id="ARBA00009179"/>
    </source>
</evidence>
<evidence type="ECO:0000256" key="4">
    <source>
        <dbReference type="ARBA" id="ARBA00022825"/>
    </source>
</evidence>
<dbReference type="InterPro" id="IPR001478">
    <property type="entry name" value="PDZ"/>
</dbReference>
<dbReference type="PANTHER" id="PTHR32060:SF22">
    <property type="entry name" value="CARBOXYL-TERMINAL-PROCESSING PEPTIDASE 3, CHLOROPLASTIC"/>
    <property type="match status" value="1"/>
</dbReference>
<sequence>MKIEINTFRKAAVSLAAAVAATFTLSAQSEDFNTGKYLEIQSMVLRTLQAQYVDSVQLDDLLHKGIDAMLATLDPYTVFIPEENEEDLDIMTTASYGGVGALIQKTQQGYIIIVEPYDGSAAIKAGLHPGDTVVAIEGVSTKDLTADQCSERMRGRPGTVLNMTVVRGRGGDTAQVALTRERIHIPDVVYYGFLNDSTGYIQVGGFTVDGSRDVRRALEALKSDGRMQRLVLDLRGNGGGLMNEAVNIVSLFVPQGTLVVSAKGKHPAADFQYKTQTAPVDTLMPLMVMVNSASASSSEIVAGALQDMDRATIAGVRTYGKGLVQTIRPAGYSTSLKLTTAKYYTPSGRCVQAIDYSHRNEDGSVGYVPDSLKKAFKTRSGRTVYDGGGITPDIEVEPKYYSRPVISLIYSNVISDYAIKYYNTHDSIAPAGEFLLTDEEYADFVQFAAQKEFDARTESQIEMERVLEAAEREGLDSTLDGLKEEMDGLLERISLTKEDFLEANKSTVKSLLEDEIALKFYLRAGGAESALRQDSQLQQALDQWDGTIPVQQSDPETEEQVG</sequence>
<dbReference type="InterPro" id="IPR036034">
    <property type="entry name" value="PDZ_sf"/>
</dbReference>
<feature type="chain" id="PRO_5038832945" evidence="8">
    <location>
        <begin position="30"/>
        <end position="562"/>
    </location>
</feature>
<comment type="caution">
    <text evidence="10">The sequence shown here is derived from an EMBL/GenBank/DDBJ whole genome shotgun (WGS) entry which is preliminary data.</text>
</comment>
<dbReference type="InterPro" id="IPR029045">
    <property type="entry name" value="ClpP/crotonase-like_dom_sf"/>
</dbReference>
<dbReference type="SMART" id="SM00228">
    <property type="entry name" value="PDZ"/>
    <property type="match status" value="1"/>
</dbReference>
<accession>A0A9D1J6D1</accession>
<evidence type="ECO:0000256" key="5">
    <source>
        <dbReference type="RuleBase" id="RU004404"/>
    </source>
</evidence>
<dbReference type="CDD" id="cd07560">
    <property type="entry name" value="Peptidase_S41_CPP"/>
    <property type="match status" value="1"/>
</dbReference>
<dbReference type="Gene3D" id="2.30.42.10">
    <property type="match status" value="1"/>
</dbReference>
<dbReference type="GO" id="GO:0004175">
    <property type="term" value="F:endopeptidase activity"/>
    <property type="evidence" value="ECO:0007669"/>
    <property type="project" value="TreeGrafter"/>
</dbReference>
<dbReference type="Proteomes" id="UP000886744">
    <property type="component" value="Unassembled WGS sequence"/>
</dbReference>
<dbReference type="SUPFAM" id="SSF50156">
    <property type="entry name" value="PDZ domain-like"/>
    <property type="match status" value="1"/>
</dbReference>
<keyword evidence="3 5" id="KW-0378">Hydrolase</keyword>
<dbReference type="AlphaFoldDB" id="A0A9D1J6D1"/>
<evidence type="ECO:0000256" key="3">
    <source>
        <dbReference type="ARBA" id="ARBA00022801"/>
    </source>
</evidence>
<dbReference type="GO" id="GO:0008236">
    <property type="term" value="F:serine-type peptidase activity"/>
    <property type="evidence" value="ECO:0007669"/>
    <property type="project" value="UniProtKB-KW"/>
</dbReference>
<evidence type="ECO:0000313" key="10">
    <source>
        <dbReference type="EMBL" id="HIR62500.1"/>
    </source>
</evidence>
<evidence type="ECO:0000256" key="2">
    <source>
        <dbReference type="ARBA" id="ARBA00022670"/>
    </source>
</evidence>
<dbReference type="EMBL" id="DVHI01000039">
    <property type="protein sequence ID" value="HIR62500.1"/>
    <property type="molecule type" value="Genomic_DNA"/>
</dbReference>
<dbReference type="PROSITE" id="PS50106">
    <property type="entry name" value="PDZ"/>
    <property type="match status" value="1"/>
</dbReference>
<evidence type="ECO:0000259" key="9">
    <source>
        <dbReference type="PROSITE" id="PS50106"/>
    </source>
</evidence>
<evidence type="ECO:0000256" key="6">
    <source>
        <dbReference type="SAM" id="Coils"/>
    </source>
</evidence>
<name>A0A9D1J6D1_9BACT</name>
<dbReference type="Gene3D" id="3.30.750.44">
    <property type="match status" value="1"/>
</dbReference>
<gene>
    <name evidence="10" type="ORF">IAC94_03130</name>
</gene>
<organism evidence="10 11">
    <name type="scientific">Candidatus Coprenecus avistercoris</name>
    <dbReference type="NCBI Taxonomy" id="2840730"/>
    <lineage>
        <taxon>Bacteria</taxon>
        <taxon>Pseudomonadati</taxon>
        <taxon>Bacteroidota</taxon>
        <taxon>Bacteroidia</taxon>
        <taxon>Bacteroidales</taxon>
        <taxon>Rikenellaceae</taxon>
        <taxon>Rikenellaceae incertae sedis</taxon>
        <taxon>Candidatus Coprenecus</taxon>
    </lineage>
</organism>
<proteinExistence type="inferred from homology"/>
<protein>
    <submittedName>
        <fullName evidence="10">S41 family peptidase</fullName>
    </submittedName>
</protein>
<dbReference type="Gene3D" id="3.90.226.10">
    <property type="entry name" value="2-enoyl-CoA Hydratase, Chain A, domain 1"/>
    <property type="match status" value="1"/>
</dbReference>
<dbReference type="Pfam" id="PF00595">
    <property type="entry name" value="PDZ"/>
    <property type="match status" value="1"/>
</dbReference>
<feature type="coiled-coil region" evidence="6">
    <location>
        <begin position="472"/>
        <end position="499"/>
    </location>
</feature>
<comment type="similarity">
    <text evidence="1 5">Belongs to the peptidase S41A family.</text>
</comment>
<feature type="domain" description="PDZ" evidence="9">
    <location>
        <begin position="87"/>
        <end position="160"/>
    </location>
</feature>
<keyword evidence="4 5" id="KW-0720">Serine protease</keyword>